<feature type="compositionally biased region" description="Basic and acidic residues" evidence="1">
    <location>
        <begin position="532"/>
        <end position="545"/>
    </location>
</feature>
<reference evidence="2" key="1">
    <citation type="submission" date="2016-10" db="EMBL/GenBank/DDBJ databases">
        <authorList>
            <person name="Benchimol M."/>
            <person name="Almeida L.G."/>
            <person name="Vasconcelos A.T."/>
            <person name="Perreira-Neves A."/>
            <person name="Rosa I.A."/>
            <person name="Tasca T."/>
            <person name="Bogo M.R."/>
            <person name="de Souza W."/>
        </authorList>
    </citation>
    <scope>NUCLEOTIDE SEQUENCE [LARGE SCALE GENOMIC DNA]</scope>
    <source>
        <strain evidence="2">K</strain>
    </source>
</reference>
<sequence>MGKGSVKHEAAILEEIQEILNEQKGVISQNQIQKILEKYYSPLYAETTAFRKIEWVLQHKNIAKLVKVNIGSSNALKNSKHAAANPFLSLYLSPDVPNDQKQLVISKYIRSTMPNFRPPMKRTISKEILFDSLSYPKIQKRPETMEFPSVKFRAMLLHHFLLTTFGTHQFTLEMISNSIPFHLAIQIIRSFDFKPLTLNIIKPLEKNYAFEIDVILPCLRPPFHVLVTQNKCNPTAIIEIPDFKIYKKFDFFNDSSAYSDYWILYFSVIKERFDQFPISISSRFEPFVHKELHSLTINQLPFFPFQIEYYAQKLGVAPAVVSYSVQKLFKKKLRTLQCTKDTFLESKVFPLTGFVSYLITKTSLLKPPSPKFAEPLSTPFKIDDSIRSLAKLYAASQLTEDGYILEIRSNFKLFKKQVKKWVDQCNKFTNFFDSLKENQEFASIIQNEMALLIEEMKFPSFHFERVDLQPTLQIIVKKDEDEKNENEENEEEEKVDIDPTAIIRSNSAHFASESFKHINKIMQSSPIISRKSSKDIQENGDHDLSLDEAPNYESTKKKLSNLNELFTKSFPDFKDDEIFQQENTNSSQLNNSFNHNFLPNNFQVQINNSIQQGGNFPTAYAIDSPLNSDNSPYNSPLNSPYQSEDDYHSSSNDEIMDDPDLDLIHRIEEEEQNEEIEMIEYPKLKHEDFKESTQSEYLSLFRVKNRLIDLDVSVSIAVEILKIVLATPISSATNDLKLRQTVHFSQSDATLAIWILNSINVYQRNMSLKYPQNVWHFSVPEKSDPHPLFIPLCESEDPVCGIEWINIEKVCSNVSQKKNKTFQDQIIKYKKEKEKNKFEFERIRYHFPILPPIETEKLYGDLYESDPLGHFCFGQYESEIPVLEDFTLRFIMNLISSTGVYGIDLSEIIHAFGTPILESSSIISKILYLSSLNFVCRVPSSRIEPRYSKFIPCNSICKPISRQIEMVSPHIWINFDGLINQEVKSNLMKNLATYVFAHECVDFMDLMLDFPYVSPYDLCVMLQALECDEILFSQYFEKHEATLFHDEENIPIPPFDSFELFLVVMSKQRKMEALDTTFHRLIRTYPSMIPNMCMIHDL</sequence>
<protein>
    <submittedName>
        <fullName evidence="2">Uncharacterized protein</fullName>
    </submittedName>
</protein>
<dbReference type="AlphaFoldDB" id="A0A1J4L120"/>
<feature type="region of interest" description="Disordered" evidence="1">
    <location>
        <begin position="620"/>
        <end position="652"/>
    </location>
</feature>
<proteinExistence type="predicted"/>
<accession>A0A1J4L120</accession>
<dbReference type="GeneID" id="94848991"/>
<organism evidence="2 3">
    <name type="scientific">Tritrichomonas foetus</name>
    <dbReference type="NCBI Taxonomy" id="1144522"/>
    <lineage>
        <taxon>Eukaryota</taxon>
        <taxon>Metamonada</taxon>
        <taxon>Parabasalia</taxon>
        <taxon>Tritrichomonadida</taxon>
        <taxon>Tritrichomonadidae</taxon>
        <taxon>Tritrichomonas</taxon>
    </lineage>
</organism>
<dbReference type="RefSeq" id="XP_068368796.1">
    <property type="nucleotide sequence ID" value="XM_068514287.1"/>
</dbReference>
<dbReference type="EMBL" id="MLAK01000202">
    <property type="protein sequence ID" value="OHT15660.1"/>
    <property type="molecule type" value="Genomic_DNA"/>
</dbReference>
<name>A0A1J4L120_9EUKA</name>
<comment type="caution">
    <text evidence="2">The sequence shown here is derived from an EMBL/GenBank/DDBJ whole genome shotgun (WGS) entry which is preliminary data.</text>
</comment>
<keyword evidence="3" id="KW-1185">Reference proteome</keyword>
<gene>
    <name evidence="2" type="ORF">TRFO_42398</name>
</gene>
<dbReference type="OrthoDB" id="10640771at2759"/>
<dbReference type="Proteomes" id="UP000179807">
    <property type="component" value="Unassembled WGS sequence"/>
</dbReference>
<evidence type="ECO:0000256" key="1">
    <source>
        <dbReference type="SAM" id="MobiDB-lite"/>
    </source>
</evidence>
<feature type="compositionally biased region" description="Polar residues" evidence="1">
    <location>
        <begin position="625"/>
        <end position="642"/>
    </location>
</feature>
<dbReference type="VEuPathDB" id="TrichDB:TRFO_42398"/>
<feature type="region of interest" description="Disordered" evidence="1">
    <location>
        <begin position="529"/>
        <end position="549"/>
    </location>
</feature>
<evidence type="ECO:0000313" key="2">
    <source>
        <dbReference type="EMBL" id="OHT15660.1"/>
    </source>
</evidence>
<evidence type="ECO:0000313" key="3">
    <source>
        <dbReference type="Proteomes" id="UP000179807"/>
    </source>
</evidence>